<sequence length="273" mass="31707">MNIKEQILLHSTPVKEVKELDSNTFKNNYFNKQTLLIKGMAKNWEATQNWTLDFLLKQDGDNTIELLSGNFIQGDNSYRRDSFKGFLQKLSYAEINQEPFDDYLTTLNIFNFYPHLKKAVDFSLFENHTDINDITAWIGPAGTISGFHRDTGKNMYAQIKGKKMFIICSPKYDKHIYPSKKYINGGMASEVDINNFNKERHPLFESIHFESVILEPGDVLHVPSKWWHYVESLDTSISISNFGYSKAEMFGIKAIDYLHRRGFYKAKNCFCCN</sequence>
<evidence type="ECO:0000313" key="3">
    <source>
        <dbReference type="Proteomes" id="UP000308713"/>
    </source>
</evidence>
<dbReference type="InterPro" id="IPR003347">
    <property type="entry name" value="JmjC_dom"/>
</dbReference>
<dbReference type="Proteomes" id="UP000308713">
    <property type="component" value="Unassembled WGS sequence"/>
</dbReference>
<comment type="caution">
    <text evidence="2">The sequence shown here is derived from an EMBL/GenBank/DDBJ whole genome shotgun (WGS) entry which is preliminary data.</text>
</comment>
<evidence type="ECO:0000313" key="2">
    <source>
        <dbReference type="EMBL" id="TNJ46479.1"/>
    </source>
</evidence>
<dbReference type="EMBL" id="VDCS01000002">
    <property type="protein sequence ID" value="TNJ46479.1"/>
    <property type="molecule type" value="Genomic_DNA"/>
</dbReference>
<dbReference type="OrthoDB" id="2942327at2"/>
<evidence type="ECO:0000259" key="1">
    <source>
        <dbReference type="PROSITE" id="PS51184"/>
    </source>
</evidence>
<dbReference type="Pfam" id="PF13621">
    <property type="entry name" value="Cupin_8"/>
    <property type="match status" value="1"/>
</dbReference>
<dbReference type="SUPFAM" id="SSF51197">
    <property type="entry name" value="Clavaminate synthase-like"/>
    <property type="match status" value="1"/>
</dbReference>
<dbReference type="Gene3D" id="2.60.120.650">
    <property type="entry name" value="Cupin"/>
    <property type="match status" value="1"/>
</dbReference>
<organism evidence="2 3">
    <name type="scientific">Allotamlana fucoidanivorans</name>
    <dbReference type="NCBI Taxonomy" id="2583814"/>
    <lineage>
        <taxon>Bacteria</taxon>
        <taxon>Pseudomonadati</taxon>
        <taxon>Bacteroidota</taxon>
        <taxon>Flavobacteriia</taxon>
        <taxon>Flavobacteriales</taxon>
        <taxon>Flavobacteriaceae</taxon>
        <taxon>Allotamlana</taxon>
    </lineage>
</organism>
<dbReference type="RefSeq" id="WP_139694850.1">
    <property type="nucleotide sequence ID" value="NZ_CP074074.1"/>
</dbReference>
<dbReference type="SMART" id="SM00558">
    <property type="entry name" value="JmjC"/>
    <property type="match status" value="1"/>
</dbReference>
<dbReference type="AlphaFoldDB" id="A0A5C4SRN7"/>
<proteinExistence type="predicted"/>
<dbReference type="PANTHER" id="PTHR12461:SF105">
    <property type="entry name" value="HYPOXIA-INDUCIBLE FACTOR 1-ALPHA INHIBITOR"/>
    <property type="match status" value="1"/>
</dbReference>
<feature type="domain" description="JmjC" evidence="1">
    <location>
        <begin position="102"/>
        <end position="260"/>
    </location>
</feature>
<dbReference type="PANTHER" id="PTHR12461">
    <property type="entry name" value="HYPOXIA-INDUCIBLE FACTOR 1 ALPHA INHIBITOR-RELATED"/>
    <property type="match status" value="1"/>
</dbReference>
<reference evidence="2 3" key="1">
    <citation type="submission" date="2019-05" db="EMBL/GenBank/DDBJ databases">
        <title>Tamlana fucoidanivorans sp. nov., isolated from the surface of algae collected from Fujian province in China.</title>
        <authorList>
            <person name="Li J."/>
        </authorList>
    </citation>
    <scope>NUCLEOTIDE SEQUENCE [LARGE SCALE GENOMIC DNA]</scope>
    <source>
        <strain evidence="2 3">CW2-9</strain>
    </source>
</reference>
<protein>
    <submittedName>
        <fullName evidence="2">Cupin-like domain-containing protein</fullName>
    </submittedName>
</protein>
<name>A0A5C4SRN7_9FLAO</name>
<keyword evidence="3" id="KW-1185">Reference proteome</keyword>
<gene>
    <name evidence="2" type="ORF">FGF67_02305</name>
</gene>
<accession>A0A5C4SRN7</accession>
<dbReference type="InterPro" id="IPR041667">
    <property type="entry name" value="Cupin_8"/>
</dbReference>
<dbReference type="PROSITE" id="PS51184">
    <property type="entry name" value="JMJC"/>
    <property type="match status" value="1"/>
</dbReference>